<keyword evidence="14" id="KW-1185">Reference proteome</keyword>
<evidence type="ECO:0000256" key="5">
    <source>
        <dbReference type="ARBA" id="ARBA00022741"/>
    </source>
</evidence>
<dbReference type="InterPro" id="IPR016064">
    <property type="entry name" value="NAD/diacylglycerol_kinase_sf"/>
</dbReference>
<dbReference type="Pfam" id="PF19279">
    <property type="entry name" value="YegS_C"/>
    <property type="match status" value="1"/>
</dbReference>
<keyword evidence="4" id="KW-0479">Metal-binding</keyword>
<keyword evidence="9" id="KW-0443">Lipid metabolism</keyword>
<evidence type="ECO:0000256" key="8">
    <source>
        <dbReference type="ARBA" id="ARBA00022842"/>
    </source>
</evidence>
<dbReference type="InterPro" id="IPR005218">
    <property type="entry name" value="Diacylglycerol/lipid_kinase"/>
</dbReference>
<keyword evidence="6 13" id="KW-0418">Kinase</keyword>
<dbReference type="Gene3D" id="3.40.50.10330">
    <property type="entry name" value="Probable inorganic polyphosphate/atp-NAD kinase, domain 1"/>
    <property type="match status" value="1"/>
</dbReference>
<evidence type="ECO:0000256" key="10">
    <source>
        <dbReference type="ARBA" id="ARBA00023209"/>
    </source>
</evidence>
<evidence type="ECO:0000256" key="9">
    <source>
        <dbReference type="ARBA" id="ARBA00023098"/>
    </source>
</evidence>
<evidence type="ECO:0000256" key="1">
    <source>
        <dbReference type="ARBA" id="ARBA00001946"/>
    </source>
</evidence>
<keyword evidence="11" id="KW-1208">Phospholipid metabolism</keyword>
<dbReference type="EMBL" id="JAULRT010000060">
    <property type="protein sequence ID" value="MDO3383080.1"/>
    <property type="molecule type" value="Genomic_DNA"/>
</dbReference>
<dbReference type="SMART" id="SM00046">
    <property type="entry name" value="DAGKc"/>
    <property type="match status" value="1"/>
</dbReference>
<dbReference type="InterPro" id="IPR001206">
    <property type="entry name" value="Diacylglycerol_kinase_cat_dom"/>
</dbReference>
<gene>
    <name evidence="13" type="ORF">QWI16_12950</name>
</gene>
<name>A0ABT8THL4_9GAMM</name>
<dbReference type="RefSeq" id="WP_302713787.1">
    <property type="nucleotide sequence ID" value="NZ_JAULRT010000060.1"/>
</dbReference>
<dbReference type="NCBIfam" id="TIGR00147">
    <property type="entry name" value="YegS/Rv2252/BmrU family lipid kinase"/>
    <property type="match status" value="1"/>
</dbReference>
<evidence type="ECO:0000259" key="12">
    <source>
        <dbReference type="PROSITE" id="PS50146"/>
    </source>
</evidence>
<protein>
    <submittedName>
        <fullName evidence="13">Lipid kinase</fullName>
        <ecNumber evidence="13">2.7.1.-</ecNumber>
    </submittedName>
</protein>
<organism evidence="13 14">
    <name type="scientific">Gilvimarinus algae</name>
    <dbReference type="NCBI Taxonomy" id="3058037"/>
    <lineage>
        <taxon>Bacteria</taxon>
        <taxon>Pseudomonadati</taxon>
        <taxon>Pseudomonadota</taxon>
        <taxon>Gammaproteobacteria</taxon>
        <taxon>Cellvibrionales</taxon>
        <taxon>Cellvibrionaceae</taxon>
        <taxon>Gilvimarinus</taxon>
    </lineage>
</organism>
<evidence type="ECO:0000256" key="11">
    <source>
        <dbReference type="ARBA" id="ARBA00023264"/>
    </source>
</evidence>
<keyword evidence="3 13" id="KW-0808">Transferase</keyword>
<dbReference type="InterPro" id="IPR050187">
    <property type="entry name" value="Lipid_Phosphate_FormReg"/>
</dbReference>
<dbReference type="Proteomes" id="UP001168380">
    <property type="component" value="Unassembled WGS sequence"/>
</dbReference>
<dbReference type="InterPro" id="IPR017438">
    <property type="entry name" value="ATP-NAD_kinase_N"/>
</dbReference>
<comment type="cofactor">
    <cofactor evidence="1">
        <name>Mg(2+)</name>
        <dbReference type="ChEBI" id="CHEBI:18420"/>
    </cofactor>
</comment>
<keyword evidence="8" id="KW-0460">Magnesium</keyword>
<dbReference type="PANTHER" id="PTHR12358:SF106">
    <property type="entry name" value="LIPID KINASE YEGS"/>
    <property type="match status" value="1"/>
</dbReference>
<evidence type="ECO:0000313" key="14">
    <source>
        <dbReference type="Proteomes" id="UP001168380"/>
    </source>
</evidence>
<evidence type="ECO:0000313" key="13">
    <source>
        <dbReference type="EMBL" id="MDO3383080.1"/>
    </source>
</evidence>
<evidence type="ECO:0000256" key="6">
    <source>
        <dbReference type="ARBA" id="ARBA00022777"/>
    </source>
</evidence>
<accession>A0ABT8THL4</accession>
<dbReference type="EC" id="2.7.1.-" evidence="13"/>
<dbReference type="Gene3D" id="2.60.200.40">
    <property type="match status" value="1"/>
</dbReference>
<keyword evidence="10" id="KW-0594">Phospholipid biosynthesis</keyword>
<proteinExistence type="predicted"/>
<reference evidence="13" key="1">
    <citation type="submission" date="2023-07" db="EMBL/GenBank/DDBJ databases">
        <title>Gilvimarinus algae sp. nov., isolated from the surface of Kelp.</title>
        <authorList>
            <person name="Sun Y.Y."/>
            <person name="Gong Y."/>
            <person name="Du Z.J."/>
        </authorList>
    </citation>
    <scope>NUCLEOTIDE SEQUENCE</scope>
    <source>
        <strain evidence="13">SDUM040014</strain>
    </source>
</reference>
<keyword evidence="2" id="KW-0444">Lipid biosynthesis</keyword>
<dbReference type="NCBIfam" id="NF009604">
    <property type="entry name" value="PRK13057.1"/>
    <property type="match status" value="1"/>
</dbReference>
<evidence type="ECO:0000256" key="4">
    <source>
        <dbReference type="ARBA" id="ARBA00022723"/>
    </source>
</evidence>
<sequence>MSNETIKRALLIVNPKARNGAQAKLDEGLALLQHSGIEVEYYESTSAEQTREAITQRHEHLDLVIIGGGDGTISSAAGLLHRYHLALAVLPLGTANDLARSLCLPEDLEEVFEIIAKGYCQSIDLGKVNGKYFFNVANMGLGVKVTEELTPEVKKQWGVFSYLKAFLAALVRIRQFRVRLQVDGVSYKLRSIQLAVGNGRYYGGGNVVDERNRINDGQLSLYSIKPQTVWEFLTLAPLLRDGKQRQAKRVFQQRGKRIDIVTRPAGMAIHADGEPIDRTPASFILIPKALRVIVPQEQWEESP</sequence>
<evidence type="ECO:0000256" key="2">
    <source>
        <dbReference type="ARBA" id="ARBA00022516"/>
    </source>
</evidence>
<keyword evidence="7" id="KW-0067">ATP-binding</keyword>
<evidence type="ECO:0000256" key="7">
    <source>
        <dbReference type="ARBA" id="ARBA00022840"/>
    </source>
</evidence>
<dbReference type="Pfam" id="PF00781">
    <property type="entry name" value="DAGK_cat"/>
    <property type="match status" value="1"/>
</dbReference>
<dbReference type="PROSITE" id="PS50146">
    <property type="entry name" value="DAGK"/>
    <property type="match status" value="1"/>
</dbReference>
<dbReference type="PANTHER" id="PTHR12358">
    <property type="entry name" value="SPHINGOSINE KINASE"/>
    <property type="match status" value="1"/>
</dbReference>
<keyword evidence="5" id="KW-0547">Nucleotide-binding</keyword>
<dbReference type="GO" id="GO:0016301">
    <property type="term" value="F:kinase activity"/>
    <property type="evidence" value="ECO:0007669"/>
    <property type="project" value="UniProtKB-KW"/>
</dbReference>
<comment type="caution">
    <text evidence="13">The sequence shown here is derived from an EMBL/GenBank/DDBJ whole genome shotgun (WGS) entry which is preliminary data.</text>
</comment>
<evidence type="ECO:0000256" key="3">
    <source>
        <dbReference type="ARBA" id="ARBA00022679"/>
    </source>
</evidence>
<dbReference type="InterPro" id="IPR045540">
    <property type="entry name" value="YegS/DAGK_C"/>
</dbReference>
<dbReference type="SUPFAM" id="SSF111331">
    <property type="entry name" value="NAD kinase/diacylglycerol kinase-like"/>
    <property type="match status" value="1"/>
</dbReference>
<feature type="domain" description="DAGKc" evidence="12">
    <location>
        <begin position="4"/>
        <end position="132"/>
    </location>
</feature>